<organism evidence="1 2">
    <name type="scientific">Penicillium polonicum</name>
    <dbReference type="NCBI Taxonomy" id="60169"/>
    <lineage>
        <taxon>Eukaryota</taxon>
        <taxon>Fungi</taxon>
        <taxon>Dikarya</taxon>
        <taxon>Ascomycota</taxon>
        <taxon>Pezizomycotina</taxon>
        <taxon>Eurotiomycetes</taxon>
        <taxon>Eurotiomycetidae</taxon>
        <taxon>Eurotiales</taxon>
        <taxon>Aspergillaceae</taxon>
        <taxon>Penicillium</taxon>
    </lineage>
</organism>
<evidence type="ECO:0000313" key="1">
    <source>
        <dbReference type="EMBL" id="OQD60309.1"/>
    </source>
</evidence>
<reference evidence="2" key="1">
    <citation type="journal article" date="2017" name="Nat. Microbiol.">
        <title>Global analysis of biosynthetic gene clusters reveals vast potential of secondary metabolite production in Penicillium species.</title>
        <authorList>
            <person name="Nielsen J.C."/>
            <person name="Grijseels S."/>
            <person name="Prigent S."/>
            <person name="Ji B."/>
            <person name="Dainat J."/>
            <person name="Nielsen K.F."/>
            <person name="Frisvad J.C."/>
            <person name="Workman M."/>
            <person name="Nielsen J."/>
        </authorList>
    </citation>
    <scope>NUCLEOTIDE SEQUENCE [LARGE SCALE GENOMIC DNA]</scope>
    <source>
        <strain evidence="2">IBT 4502</strain>
    </source>
</reference>
<keyword evidence="2" id="KW-1185">Reference proteome</keyword>
<protein>
    <submittedName>
        <fullName evidence="1">Uncharacterized protein</fullName>
    </submittedName>
</protein>
<gene>
    <name evidence="1" type="ORF">PENPOL_c025G00439</name>
</gene>
<name>A0A1V6N6L0_PENPO</name>
<dbReference type="EMBL" id="MDYM01000025">
    <property type="protein sequence ID" value="OQD60309.1"/>
    <property type="molecule type" value="Genomic_DNA"/>
</dbReference>
<dbReference type="Proteomes" id="UP000191408">
    <property type="component" value="Unassembled WGS sequence"/>
</dbReference>
<evidence type="ECO:0000313" key="2">
    <source>
        <dbReference type="Proteomes" id="UP000191408"/>
    </source>
</evidence>
<dbReference type="STRING" id="60169.A0A1V6N6L0"/>
<sequence length="151" mass="16772">MKLTTTSSCDGRRGPLGTPLDGSIGHDLWPLSVGSSGYVTLHKESNVPSKTDHELGDQLAGPFKVIRALPNAYELALPPTWAVHPFATEIPSPVYSADGNWGDMGRGKPKYYLRRRNLAPAWDVWRPAVDVEAYVPKLVKEYDDEQRKKNN</sequence>
<comment type="caution">
    <text evidence="1">The sequence shown here is derived from an EMBL/GenBank/DDBJ whole genome shotgun (WGS) entry which is preliminary data.</text>
</comment>
<accession>A0A1V6N6L0</accession>
<dbReference type="AlphaFoldDB" id="A0A1V6N6L0"/>
<proteinExistence type="predicted"/>